<dbReference type="InterPro" id="IPR007554">
    <property type="entry name" value="Glycerophosphate_synth"/>
</dbReference>
<dbReference type="PANTHER" id="PTHR37316:SF3">
    <property type="entry name" value="TEICHOIC ACID GLYCEROL-PHOSPHATE TRANSFERASE"/>
    <property type="match status" value="1"/>
</dbReference>
<dbReference type="Gene3D" id="3.40.50.2000">
    <property type="entry name" value="Glycogen Phosphorylase B"/>
    <property type="match status" value="1"/>
</dbReference>
<comment type="caution">
    <text evidence="7">The sequence shown here is derived from an EMBL/GenBank/DDBJ whole genome shotgun (WGS) entry which is preliminary data.</text>
</comment>
<dbReference type="InterPro" id="IPR043148">
    <property type="entry name" value="TagF_C"/>
</dbReference>
<organism evidence="7 8">
    <name type="scientific">Aliiroseovarius zhejiangensis</name>
    <dbReference type="NCBI Taxonomy" id="1632025"/>
    <lineage>
        <taxon>Bacteria</taxon>
        <taxon>Pseudomonadati</taxon>
        <taxon>Pseudomonadota</taxon>
        <taxon>Alphaproteobacteria</taxon>
        <taxon>Rhodobacterales</taxon>
        <taxon>Paracoccaceae</taxon>
        <taxon>Aliiroseovarius</taxon>
    </lineage>
</organism>
<dbReference type="RefSeq" id="WP_191285818.1">
    <property type="nucleotide sequence ID" value="NZ_BNCH01000002.1"/>
</dbReference>
<dbReference type="InterPro" id="IPR007739">
    <property type="entry name" value="RgpF"/>
</dbReference>
<comment type="subcellular location">
    <subcellularLocation>
        <location evidence="1">Cell membrane</location>
        <topology evidence="1">Peripheral membrane protein</topology>
    </subcellularLocation>
</comment>
<comment type="similarity">
    <text evidence="2">Belongs to the CDP-glycerol glycerophosphotransferase family.</text>
</comment>
<dbReference type="Gene3D" id="3.40.50.12580">
    <property type="match status" value="1"/>
</dbReference>
<evidence type="ECO:0000313" key="8">
    <source>
        <dbReference type="Proteomes" id="UP000609802"/>
    </source>
</evidence>
<evidence type="ECO:0000256" key="2">
    <source>
        <dbReference type="ARBA" id="ARBA00010488"/>
    </source>
</evidence>
<dbReference type="Proteomes" id="UP000609802">
    <property type="component" value="Unassembled WGS sequence"/>
</dbReference>
<name>A0ABQ3IXT3_9RHOB</name>
<dbReference type="Pfam" id="PF05045">
    <property type="entry name" value="RgpF"/>
    <property type="match status" value="1"/>
</dbReference>
<dbReference type="EMBL" id="BNCH01000002">
    <property type="protein sequence ID" value="GHE95108.1"/>
    <property type="molecule type" value="Genomic_DNA"/>
</dbReference>
<dbReference type="InterPro" id="IPR043149">
    <property type="entry name" value="TagF_N"/>
</dbReference>
<reference evidence="8" key="1">
    <citation type="journal article" date="2019" name="Int. J. Syst. Evol. Microbiol.">
        <title>The Global Catalogue of Microorganisms (GCM) 10K type strain sequencing project: providing services to taxonomists for standard genome sequencing and annotation.</title>
        <authorList>
            <consortium name="The Broad Institute Genomics Platform"/>
            <consortium name="The Broad Institute Genome Sequencing Center for Infectious Disease"/>
            <person name="Wu L."/>
            <person name="Ma J."/>
        </authorList>
    </citation>
    <scope>NUCLEOTIDE SEQUENCE [LARGE SCALE GENOMIC DNA]</scope>
    <source>
        <strain evidence="8">KCTC 42443</strain>
    </source>
</reference>
<protein>
    <recommendedName>
        <fullName evidence="9">Glycosyltransferase</fullName>
    </recommendedName>
</protein>
<keyword evidence="6" id="KW-0472">Membrane</keyword>
<dbReference type="InterPro" id="IPR051612">
    <property type="entry name" value="Teichoic_Acid_Biosynth"/>
</dbReference>
<proteinExistence type="inferred from homology"/>
<evidence type="ECO:0000256" key="4">
    <source>
        <dbReference type="ARBA" id="ARBA00022679"/>
    </source>
</evidence>
<evidence type="ECO:0008006" key="9">
    <source>
        <dbReference type="Google" id="ProtNLM"/>
    </source>
</evidence>
<keyword evidence="3" id="KW-1003">Cell membrane</keyword>
<evidence type="ECO:0000256" key="3">
    <source>
        <dbReference type="ARBA" id="ARBA00022475"/>
    </source>
</evidence>
<keyword evidence="5" id="KW-0777">Teichoic acid biosynthesis</keyword>
<accession>A0ABQ3IXT3</accession>
<dbReference type="PANTHER" id="PTHR37316">
    <property type="entry name" value="TEICHOIC ACID GLYCEROL-PHOSPHATE PRIMASE"/>
    <property type="match status" value="1"/>
</dbReference>
<evidence type="ECO:0000313" key="7">
    <source>
        <dbReference type="EMBL" id="GHE95108.1"/>
    </source>
</evidence>
<evidence type="ECO:0000256" key="1">
    <source>
        <dbReference type="ARBA" id="ARBA00004202"/>
    </source>
</evidence>
<gene>
    <name evidence="7" type="ORF">GCM10016455_14570</name>
</gene>
<evidence type="ECO:0000256" key="5">
    <source>
        <dbReference type="ARBA" id="ARBA00022944"/>
    </source>
</evidence>
<dbReference type="Gene3D" id="3.40.50.11820">
    <property type="match status" value="1"/>
</dbReference>
<dbReference type="Pfam" id="PF04464">
    <property type="entry name" value="Glyphos_transf"/>
    <property type="match status" value="1"/>
</dbReference>
<dbReference type="SUPFAM" id="SSF53756">
    <property type="entry name" value="UDP-Glycosyltransferase/glycogen phosphorylase"/>
    <property type="match status" value="2"/>
</dbReference>
<keyword evidence="4" id="KW-0808">Transferase</keyword>
<sequence length="1200" mass="135500">MKRPRSLEDIRSLTRLEVLEKIGARLRLKPLSQLKSRVRFRRYASAWNVPVDEKYYARHNRDALVGGGSGHEHFNTIGYRELRNPRADFDIWWYTQNYLLGTADQDANPLWHYNKVGQARGHLARPPQKVEFRPEFSKPLVPSPRRICLFAGTDPDGRVDDTVVTYLREVSRHADVFFLADGPTVDTELAKLDGVVEQAWARRHGMFEFGAYSILARELVGWNRIETYDELILAHDGCYLVHSLKDTLDAMAEKPCAWWGLVAGKGFIPDTPRDGTPYDTPIPLPDIKAQHLTAYEADDIYDFHVGAGMLGLRSAILRDPKFRRVLDHVTREDDPRLRARKYDIGLTRFLIGHGYAFETLVEDVAADLPTLTTKAFTLIDGGFPLLDCALLGANPFRQPGLHHWKARIARANPDLDTNAIERDLLRRSDAGRLHAAFRVAKTPGLSPAPRSAAGMFYEDRITPKYDHWWAFPVCAYSHQFSDNTRAVFERVKNDPSIKKIVLTRSVPIEAEGVNVVVAPLDSHEGQTYLLRARQVFLRHGVQSNIGYPLSGDLHKFHNLWHGIPLKRIGYTSLDTQHALDDVARENGRLTSVIASSDVDRLAMTAAYWPLSYHDIWVTGLPRHDYILTDETLLPPDFQPRLDHLRKTLNGRKFVLFAPTFRADQETGYYRFSEQEVSDLTQWLTRHGMVMGVREHMADQARLYSSQLQGDCFFDASERHFPDIELLYREADILLTDYSSCFIDFMLTGRPVISFAFDMEHYEQNERGLYYDMKLVFPGPICTDFKGLMQALEGSVRPISDLDRAAYDWKVNFFHRFRDADSSKRVVDRVRDTYAGSKLLWASRPGQTTPDRTVTFVTASDPAGGTTSHRLLALLDPLRKQGWRCTVVQDEQLRPKHLRQTRTLVLCGGQMTENLLDLCETFKAHGGKVIFDLANATHDFGAVSETDLFLGDPDASGDFLIQAERTQSMIETADYVTVSTPGLARMLEQVGTSGTVVPSVLTPDDMSHPTDLPAISRDDGVIRLCLIPDRFTPLADFSLCRVAVSELLTHHPSLELHLIGGPDIDAFGMAGHRDQVRRHPEPNGADLHHLLGRMDINLTPVAPLAFSRSRDDTRLIITAQHRIPTILSPSHPFADVVDDQKTAILAQTKEDWTRSIGTLISDPDLRHRIGVAAFQDLLPLFAASRSAKILAEVMDAAHRNG</sequence>
<evidence type="ECO:0000256" key="6">
    <source>
        <dbReference type="ARBA" id="ARBA00023136"/>
    </source>
</evidence>
<keyword evidence="8" id="KW-1185">Reference proteome</keyword>